<dbReference type="AlphaFoldDB" id="A0A089LMB7"/>
<dbReference type="PANTHER" id="PTHR37305">
    <property type="entry name" value="INTEGRAL MEMBRANE PROTEIN-RELATED"/>
    <property type="match status" value="1"/>
</dbReference>
<dbReference type="OrthoDB" id="4336274at2"/>
<feature type="transmembrane region" description="Helical" evidence="1">
    <location>
        <begin position="49"/>
        <end position="69"/>
    </location>
</feature>
<accession>A0A089LMB7</accession>
<dbReference type="Proteomes" id="UP000029507">
    <property type="component" value="Chromosome"/>
</dbReference>
<organism evidence="2 3">
    <name type="scientific">Paenibacillus stellifer</name>
    <dbReference type="NCBI Taxonomy" id="169760"/>
    <lineage>
        <taxon>Bacteria</taxon>
        <taxon>Bacillati</taxon>
        <taxon>Bacillota</taxon>
        <taxon>Bacilli</taxon>
        <taxon>Bacillales</taxon>
        <taxon>Paenibacillaceae</taxon>
        <taxon>Paenibacillus</taxon>
    </lineage>
</organism>
<dbReference type="HOGENOM" id="CLU_093174_1_0_9"/>
<name>A0A089LMB7_9BACL</name>
<feature type="transmembrane region" description="Helical" evidence="1">
    <location>
        <begin position="97"/>
        <end position="122"/>
    </location>
</feature>
<keyword evidence="1" id="KW-0472">Membrane</keyword>
<reference evidence="2 3" key="1">
    <citation type="submission" date="2014-08" db="EMBL/GenBank/DDBJ databases">
        <title>Comparative genomics of the Paenibacillus odorifer group.</title>
        <authorList>
            <person name="den Bakker H.C."/>
            <person name="Tsai Y.-C."/>
            <person name="Martin N."/>
            <person name="Korlach J."/>
            <person name="Wiedmann M."/>
        </authorList>
    </citation>
    <scope>NUCLEOTIDE SEQUENCE [LARGE SCALE GENOMIC DNA]</scope>
    <source>
        <strain evidence="2 3">DSM 14472</strain>
    </source>
</reference>
<dbReference type="PANTHER" id="PTHR37305:SF1">
    <property type="entry name" value="MEMBRANE PROTEIN"/>
    <property type="match status" value="1"/>
</dbReference>
<evidence type="ECO:0000256" key="1">
    <source>
        <dbReference type="SAM" id="Phobius"/>
    </source>
</evidence>
<dbReference type="STRING" id="169760.PSTEL_01655"/>
<feature type="transmembrane region" description="Helical" evidence="1">
    <location>
        <begin position="210"/>
        <end position="230"/>
    </location>
</feature>
<keyword evidence="1" id="KW-0812">Transmembrane</keyword>
<evidence type="ECO:0000313" key="2">
    <source>
        <dbReference type="EMBL" id="AIQ62017.1"/>
    </source>
</evidence>
<dbReference type="RefSeq" id="WP_038693061.1">
    <property type="nucleotide sequence ID" value="NZ_CP009286.1"/>
</dbReference>
<evidence type="ECO:0000313" key="3">
    <source>
        <dbReference type="Proteomes" id="UP000029507"/>
    </source>
</evidence>
<feature type="transmembrane region" description="Helical" evidence="1">
    <location>
        <begin position="168"/>
        <end position="190"/>
    </location>
</feature>
<keyword evidence="3" id="KW-1185">Reference proteome</keyword>
<gene>
    <name evidence="2" type="ORF">PSTEL_01655</name>
</gene>
<feature type="transmembrane region" description="Helical" evidence="1">
    <location>
        <begin position="134"/>
        <end position="156"/>
    </location>
</feature>
<protein>
    <submittedName>
        <fullName evidence="2">Bacitracin ABC transporter permease</fullName>
    </submittedName>
</protein>
<proteinExistence type="predicted"/>
<feature type="transmembrane region" description="Helical" evidence="1">
    <location>
        <begin position="20"/>
        <end position="37"/>
    </location>
</feature>
<dbReference type="Pfam" id="PF12730">
    <property type="entry name" value="ABC2_membrane_4"/>
    <property type="match status" value="1"/>
</dbReference>
<dbReference type="EMBL" id="CP009286">
    <property type="protein sequence ID" value="AIQ62017.1"/>
    <property type="molecule type" value="Genomic_DNA"/>
</dbReference>
<dbReference type="KEGG" id="pste:PSTEL_01655"/>
<keyword evidence="1" id="KW-1133">Transmembrane helix</keyword>
<sequence length="236" mass="25531">MMSWLAAIRVENTKLYRSYVFIGILAFFLFVTVIRAGESDWTVYLQNVVFMFSSVFGIIGFGAVVSWTFGREYSDRTFKDLLALPVSRGTIVMAKSAVAASCCFILALITFGFAIMTGFIAGMQGFSTVEVKHYLIQLLIAVCLHVVLCGPVAFIASASRGYLMPIGFAFTTLMVALIAGSTPLGAYLPWSIPALQLAGSSISAFPLNAVSYMIPVIAGTAGLAATWAWWRSADHK</sequence>